<evidence type="ECO:0000256" key="6">
    <source>
        <dbReference type="ARBA" id="ARBA00022741"/>
    </source>
</evidence>
<evidence type="ECO:0000256" key="4">
    <source>
        <dbReference type="ARBA" id="ARBA00022692"/>
    </source>
</evidence>
<keyword evidence="5" id="KW-0732">Signal</keyword>
<feature type="transmembrane region" description="Helical" evidence="14">
    <location>
        <begin position="39"/>
        <end position="57"/>
    </location>
</feature>
<dbReference type="PROSITE" id="PS00108">
    <property type="entry name" value="PROTEIN_KINASE_ST"/>
    <property type="match status" value="1"/>
</dbReference>
<dbReference type="InterPro" id="IPR011009">
    <property type="entry name" value="Kinase-like_dom_sf"/>
</dbReference>
<sequence length="471" mass="53315">MSYSFQDDFDKSQQDAESTFNNFAEQVNSTMKWGLTESIVMGVVITVAIVAIVYAIIDCLKKAGSAIPEYARISTSDKIDKASTEHVAITVTEPEFPVIRDSQVQYATMERFLSNIAREKPIRFSPQQIQEFTSNCSNLLGSGAYGVVFKGELPNGVPVAVKVLTNHSNNKKVEEQFMAEVGTIGRTYHANLVRLYGFCFDPSLMALVYEYMENGSLNKLLFNEMREIEWQKLHEIAIGTAKGIAYLHEDCQQRIIHYDIKPENILLDNSLNPKVADFGLAKLCNRESNEVTLSGGRGTLGYSAPEVWNRSHPVTHKCDVYSFGILLFEIVGRRRHFDDNLNESRQWLPKWTWDMYKNNELELMLSLCGIEQKDKEKAERMVVVALQCIQHSPDARPLMSDVVKMLEGSMEVLQQPQNPFDYLESNRLNIAFFTGSDEDSSTQSSALTRHISEPAYLVTRHEMEIELAATS</sequence>
<keyword evidence="9 14" id="KW-1133">Transmembrane helix</keyword>
<evidence type="ECO:0000256" key="13">
    <source>
        <dbReference type="RuleBase" id="RU000304"/>
    </source>
</evidence>
<gene>
    <name evidence="16" type="ORF">P3X46_022626</name>
</gene>
<organism evidence="16 17">
    <name type="scientific">Hevea brasiliensis</name>
    <name type="common">Para rubber tree</name>
    <name type="synonym">Siphonia brasiliensis</name>
    <dbReference type="NCBI Taxonomy" id="3981"/>
    <lineage>
        <taxon>Eukaryota</taxon>
        <taxon>Viridiplantae</taxon>
        <taxon>Streptophyta</taxon>
        <taxon>Embryophyta</taxon>
        <taxon>Tracheophyta</taxon>
        <taxon>Spermatophyta</taxon>
        <taxon>Magnoliopsida</taxon>
        <taxon>eudicotyledons</taxon>
        <taxon>Gunneridae</taxon>
        <taxon>Pentapetalae</taxon>
        <taxon>rosids</taxon>
        <taxon>fabids</taxon>
        <taxon>Malpighiales</taxon>
        <taxon>Euphorbiaceae</taxon>
        <taxon>Crotonoideae</taxon>
        <taxon>Micrandreae</taxon>
        <taxon>Hevea</taxon>
    </lineage>
</organism>
<dbReference type="EMBL" id="JARPOI010000013">
    <property type="protein sequence ID" value="KAJ9162886.1"/>
    <property type="molecule type" value="Genomic_DNA"/>
</dbReference>
<evidence type="ECO:0000256" key="10">
    <source>
        <dbReference type="ARBA" id="ARBA00023136"/>
    </source>
</evidence>
<comment type="subcellular location">
    <subcellularLocation>
        <location evidence="1">Membrane</location>
        <topology evidence="1">Single-pass type I membrane protein</topology>
    </subcellularLocation>
</comment>
<keyword evidence="6 12" id="KW-0547">Nucleotide-binding</keyword>
<dbReference type="Gene3D" id="3.30.200.20">
    <property type="entry name" value="Phosphorylase Kinase, domain 1"/>
    <property type="match status" value="1"/>
</dbReference>
<dbReference type="SUPFAM" id="SSF56112">
    <property type="entry name" value="Protein kinase-like (PK-like)"/>
    <property type="match status" value="1"/>
</dbReference>
<dbReference type="PROSITE" id="PS50011">
    <property type="entry name" value="PROTEIN_KINASE_DOM"/>
    <property type="match status" value="1"/>
</dbReference>
<evidence type="ECO:0000256" key="9">
    <source>
        <dbReference type="ARBA" id="ARBA00022989"/>
    </source>
</evidence>
<dbReference type="InterPro" id="IPR000719">
    <property type="entry name" value="Prot_kinase_dom"/>
</dbReference>
<evidence type="ECO:0000256" key="12">
    <source>
        <dbReference type="PROSITE-ProRule" id="PRU10141"/>
    </source>
</evidence>
<evidence type="ECO:0000256" key="1">
    <source>
        <dbReference type="ARBA" id="ARBA00004479"/>
    </source>
</evidence>
<name>A0ABQ9LA92_HEVBR</name>
<dbReference type="InterPro" id="IPR045874">
    <property type="entry name" value="LRK10/LRL21-25-like"/>
</dbReference>
<evidence type="ECO:0000256" key="14">
    <source>
        <dbReference type="SAM" id="Phobius"/>
    </source>
</evidence>
<evidence type="ECO:0000259" key="15">
    <source>
        <dbReference type="PROSITE" id="PS50011"/>
    </source>
</evidence>
<dbReference type="Proteomes" id="UP001174677">
    <property type="component" value="Chromosome 13"/>
</dbReference>
<dbReference type="SMART" id="SM00220">
    <property type="entry name" value="S_TKc"/>
    <property type="match status" value="1"/>
</dbReference>
<evidence type="ECO:0000313" key="17">
    <source>
        <dbReference type="Proteomes" id="UP001174677"/>
    </source>
</evidence>
<evidence type="ECO:0000313" key="16">
    <source>
        <dbReference type="EMBL" id="KAJ9162886.1"/>
    </source>
</evidence>
<reference evidence="16" key="1">
    <citation type="journal article" date="2023" name="Plant Biotechnol. J.">
        <title>Chromosome-level wild Hevea brasiliensis genome provides new tools for genomic-assisted breeding and valuable loci to elevate rubber yield.</title>
        <authorList>
            <person name="Cheng H."/>
            <person name="Song X."/>
            <person name="Hu Y."/>
            <person name="Wu T."/>
            <person name="Yang Q."/>
            <person name="An Z."/>
            <person name="Feng S."/>
            <person name="Deng Z."/>
            <person name="Wu W."/>
            <person name="Zeng X."/>
            <person name="Tu M."/>
            <person name="Wang X."/>
            <person name="Huang H."/>
        </authorList>
    </citation>
    <scope>NUCLEOTIDE SEQUENCE</scope>
    <source>
        <strain evidence="16">MT/VB/25A 57/8</strain>
    </source>
</reference>
<dbReference type="Pfam" id="PF07714">
    <property type="entry name" value="PK_Tyr_Ser-Thr"/>
    <property type="match status" value="1"/>
</dbReference>
<dbReference type="PROSITE" id="PS00107">
    <property type="entry name" value="PROTEIN_KINASE_ATP"/>
    <property type="match status" value="1"/>
</dbReference>
<keyword evidence="11" id="KW-0325">Glycoprotein</keyword>
<evidence type="ECO:0000256" key="5">
    <source>
        <dbReference type="ARBA" id="ARBA00022729"/>
    </source>
</evidence>
<accession>A0ABQ9LA92</accession>
<feature type="domain" description="Protein kinase" evidence="15">
    <location>
        <begin position="134"/>
        <end position="413"/>
    </location>
</feature>
<dbReference type="InterPro" id="IPR001245">
    <property type="entry name" value="Ser-Thr/Tyr_kinase_cat_dom"/>
</dbReference>
<keyword evidence="3" id="KW-0808">Transferase</keyword>
<protein>
    <recommendedName>
        <fullName evidence="15">Protein kinase domain-containing protein</fullName>
    </recommendedName>
</protein>
<evidence type="ECO:0000256" key="3">
    <source>
        <dbReference type="ARBA" id="ARBA00022679"/>
    </source>
</evidence>
<keyword evidence="7" id="KW-0418">Kinase</keyword>
<keyword evidence="2 13" id="KW-0723">Serine/threonine-protein kinase</keyword>
<keyword evidence="4 14" id="KW-0812">Transmembrane</keyword>
<comment type="similarity">
    <text evidence="13">Belongs to the protein kinase superfamily.</text>
</comment>
<feature type="binding site" evidence="12">
    <location>
        <position position="162"/>
    </location>
    <ligand>
        <name>ATP</name>
        <dbReference type="ChEBI" id="CHEBI:30616"/>
    </ligand>
</feature>
<dbReference type="InterPro" id="IPR008271">
    <property type="entry name" value="Ser/Thr_kinase_AS"/>
</dbReference>
<keyword evidence="8 12" id="KW-0067">ATP-binding</keyword>
<evidence type="ECO:0000256" key="7">
    <source>
        <dbReference type="ARBA" id="ARBA00022777"/>
    </source>
</evidence>
<evidence type="ECO:0000256" key="8">
    <source>
        <dbReference type="ARBA" id="ARBA00022840"/>
    </source>
</evidence>
<comment type="caution">
    <text evidence="16">The sequence shown here is derived from an EMBL/GenBank/DDBJ whole genome shotgun (WGS) entry which is preliminary data.</text>
</comment>
<evidence type="ECO:0000256" key="2">
    <source>
        <dbReference type="ARBA" id="ARBA00022527"/>
    </source>
</evidence>
<dbReference type="PANTHER" id="PTHR27009">
    <property type="entry name" value="RUST RESISTANCE KINASE LR10-RELATED"/>
    <property type="match status" value="1"/>
</dbReference>
<keyword evidence="17" id="KW-1185">Reference proteome</keyword>
<proteinExistence type="inferred from homology"/>
<evidence type="ECO:0000256" key="11">
    <source>
        <dbReference type="ARBA" id="ARBA00023180"/>
    </source>
</evidence>
<dbReference type="Gene3D" id="1.10.510.10">
    <property type="entry name" value="Transferase(Phosphotransferase) domain 1"/>
    <property type="match status" value="1"/>
</dbReference>
<keyword evidence="10 14" id="KW-0472">Membrane</keyword>
<dbReference type="InterPro" id="IPR017441">
    <property type="entry name" value="Protein_kinase_ATP_BS"/>
</dbReference>